<dbReference type="Proteomes" id="UP000008963">
    <property type="component" value="Chromosome"/>
</dbReference>
<dbReference type="Gene3D" id="3.40.50.1820">
    <property type="entry name" value="alpha/beta hydrolase"/>
    <property type="match status" value="1"/>
</dbReference>
<dbReference type="STRING" id="862908.BMS_1655"/>
<keyword evidence="2 4" id="KW-0378">Hydrolase</keyword>
<dbReference type="PATRIC" id="fig|862908.3.peg.1576"/>
<reference evidence="5" key="1">
    <citation type="journal article" date="2013" name="ISME J.">
        <title>A small predatory core genome in the divergent marine Bacteriovorax marinus SJ and the terrestrial Bdellovibrio bacteriovorus.</title>
        <authorList>
            <person name="Crossman L.C."/>
            <person name="Chen H."/>
            <person name="Cerdeno-Tarraga A.M."/>
            <person name="Brooks K."/>
            <person name="Quail M.A."/>
            <person name="Pineiro S.A."/>
            <person name="Hobley L."/>
            <person name="Sockett R.E."/>
            <person name="Bentley S.D."/>
            <person name="Parkhill J."/>
            <person name="Williams H.N."/>
            <person name="Stine O.C."/>
        </authorList>
    </citation>
    <scope>NUCLEOTIDE SEQUENCE [LARGE SCALE GENOMIC DNA]</scope>
    <source>
        <strain evidence="5">ATCC BAA-682 / DSM 15412 / SJ</strain>
    </source>
</reference>
<gene>
    <name evidence="4" type="primary">phaZ1</name>
    <name evidence="4" type="ordered locus">BMS_1655</name>
</gene>
<dbReference type="KEGG" id="bmx:BMS_1655"/>
<proteinExistence type="predicted"/>
<evidence type="ECO:0000313" key="5">
    <source>
        <dbReference type="Proteomes" id="UP000008963"/>
    </source>
</evidence>
<keyword evidence="5" id="KW-1185">Reference proteome</keyword>
<dbReference type="HOGENOM" id="CLU_027551_0_1_7"/>
<dbReference type="eggNOG" id="COG3509">
    <property type="taxonomic scope" value="Bacteria"/>
</dbReference>
<evidence type="ECO:0000256" key="1">
    <source>
        <dbReference type="ARBA" id="ARBA00022729"/>
    </source>
</evidence>
<dbReference type="GO" id="GO:0005576">
    <property type="term" value="C:extracellular region"/>
    <property type="evidence" value="ECO:0007669"/>
    <property type="project" value="InterPro"/>
</dbReference>
<feature type="signal peptide" evidence="3">
    <location>
        <begin position="1"/>
        <end position="32"/>
    </location>
</feature>
<dbReference type="InterPro" id="IPR010126">
    <property type="entry name" value="Esterase_phb"/>
</dbReference>
<dbReference type="NCBIfam" id="TIGR01840">
    <property type="entry name" value="esterase_phb"/>
    <property type="match status" value="1"/>
</dbReference>
<dbReference type="PANTHER" id="PTHR43037:SF1">
    <property type="entry name" value="BLL1128 PROTEIN"/>
    <property type="match status" value="1"/>
</dbReference>
<dbReference type="InterPro" id="IPR029058">
    <property type="entry name" value="AB_hydrolase_fold"/>
</dbReference>
<evidence type="ECO:0000256" key="3">
    <source>
        <dbReference type="SAM" id="SignalP"/>
    </source>
</evidence>
<dbReference type="SUPFAM" id="SSF53474">
    <property type="entry name" value="alpha/beta-Hydrolases"/>
    <property type="match status" value="1"/>
</dbReference>
<feature type="chain" id="PRO_5003154377" evidence="3">
    <location>
        <begin position="33"/>
        <end position="320"/>
    </location>
</feature>
<dbReference type="GO" id="GO:0016787">
    <property type="term" value="F:hydrolase activity"/>
    <property type="evidence" value="ECO:0007669"/>
    <property type="project" value="UniProtKB-KW"/>
</dbReference>
<organism evidence="4 5">
    <name type="scientific">Halobacteriovorax marinus (strain ATCC BAA-682 / DSM 15412 / SJ)</name>
    <name type="common">Bacteriovorax marinus</name>
    <dbReference type="NCBI Taxonomy" id="862908"/>
    <lineage>
        <taxon>Bacteria</taxon>
        <taxon>Pseudomonadati</taxon>
        <taxon>Bdellovibrionota</taxon>
        <taxon>Bacteriovoracia</taxon>
        <taxon>Bacteriovoracales</taxon>
        <taxon>Halobacteriovoraceae</taxon>
        <taxon>Halobacteriovorax</taxon>
    </lineage>
</organism>
<accession>E1X1A6</accession>
<dbReference type="EMBL" id="FQ312005">
    <property type="protein sequence ID" value="CBW26497.1"/>
    <property type="molecule type" value="Genomic_DNA"/>
</dbReference>
<dbReference type="InterPro" id="IPR050955">
    <property type="entry name" value="Plant_Biomass_Hydrol_Est"/>
</dbReference>
<evidence type="ECO:0000313" key="4">
    <source>
        <dbReference type="EMBL" id="CBW26497.1"/>
    </source>
</evidence>
<evidence type="ECO:0000256" key="2">
    <source>
        <dbReference type="ARBA" id="ARBA00022801"/>
    </source>
</evidence>
<dbReference type="EC" id="3.1.1.-" evidence="4"/>
<dbReference type="AlphaFoldDB" id="E1X1A6"/>
<dbReference type="PANTHER" id="PTHR43037">
    <property type="entry name" value="UNNAMED PRODUCT-RELATED"/>
    <property type="match status" value="1"/>
</dbReference>
<dbReference type="Pfam" id="PF10503">
    <property type="entry name" value="Esterase_PHB"/>
    <property type="match status" value="1"/>
</dbReference>
<name>E1X1A6_HALMS</name>
<keyword evidence="1 3" id="KW-0732">Signal</keyword>
<protein>
    <submittedName>
        <fullName evidence="4">Poly(3-hydroxyalkanoate) depolymerase C</fullName>
        <ecNumber evidence="4">3.1.1.-</ecNumber>
    </submittedName>
</protein>
<sequence length="320" mass="35760">MGPWFRCKFLVLMTSKLSLIFFCILFGSSSLAQLSTHKVSTIYGSRTYKFFAAPKGAHKAKTLVAIHGCKQDAESFALGSHLIKSARERGFNLLLPEQKRTSNPYNCWNWFLALNQLRAGEPYSIIKAMDDATKRYSLDKKNFYVMGMSSGGGMSNILLNCYPERFQAGASHSGVPYASTVNPLLAKYVLKNGMDSTPYLTALKGRICSSQYNGGISSLIIQGSEDEVVAPLNLDDISEQFIIYNKLSSIELTQSTREVLREDGYSYSEHSWKNNEKNVEVKSILINSLGHEWSGGNEEFPYNQEKGPSATKLILDFFKL</sequence>